<evidence type="ECO:0000313" key="3">
    <source>
        <dbReference type="Proteomes" id="UP000319143"/>
    </source>
</evidence>
<dbReference type="Proteomes" id="UP000319143">
    <property type="component" value="Unassembled WGS sequence"/>
</dbReference>
<dbReference type="RefSeq" id="WP_146527941.1">
    <property type="nucleotide sequence ID" value="NZ_SJPV01000006.1"/>
</dbReference>
<keyword evidence="3" id="KW-1185">Reference proteome</keyword>
<gene>
    <name evidence="2" type="ORF">Poly41_36070</name>
</gene>
<dbReference type="OrthoDB" id="242939at2"/>
<feature type="chain" id="PRO_5023081171" description="Outer membrane protein beta-barrel domain-containing protein" evidence="1">
    <location>
        <begin position="40"/>
        <end position="229"/>
    </location>
</feature>
<evidence type="ECO:0008006" key="4">
    <source>
        <dbReference type="Google" id="ProtNLM"/>
    </source>
</evidence>
<comment type="caution">
    <text evidence="2">The sequence shown here is derived from an EMBL/GenBank/DDBJ whole genome shotgun (WGS) entry which is preliminary data.</text>
</comment>
<protein>
    <recommendedName>
        <fullName evidence="4">Outer membrane protein beta-barrel domain-containing protein</fullName>
    </recommendedName>
</protein>
<dbReference type="EMBL" id="SJPV01000006">
    <property type="protein sequence ID" value="TWU35856.1"/>
    <property type="molecule type" value="Genomic_DNA"/>
</dbReference>
<evidence type="ECO:0000256" key="1">
    <source>
        <dbReference type="SAM" id="SignalP"/>
    </source>
</evidence>
<name>A0A5C6DLQ2_9BACT</name>
<keyword evidence="1" id="KW-0732">Signal</keyword>
<sequence precursor="true">MDGCKTAAARCCFHFKPASHLFACLMLFGLGTHSSPALGQWAYADPQPVQNDLSYTRHASPINSFHNLDLPAPYCYEPTFGAEVGGLALLRVAPDAFPMVYSDSSELMATSDIVEPEMKLGYRVAATFFNLSRQVPGIDTEFAFFTVGGMIAESTIDTNTSLVDLQIGGHAWVSSWASLQIAYQGLFLSDAVGAVEQSNSQSFFDSATQTPAFHDITWHGLHAGLKMIW</sequence>
<organism evidence="2 3">
    <name type="scientific">Novipirellula artificiosorum</name>
    <dbReference type="NCBI Taxonomy" id="2528016"/>
    <lineage>
        <taxon>Bacteria</taxon>
        <taxon>Pseudomonadati</taxon>
        <taxon>Planctomycetota</taxon>
        <taxon>Planctomycetia</taxon>
        <taxon>Pirellulales</taxon>
        <taxon>Pirellulaceae</taxon>
        <taxon>Novipirellula</taxon>
    </lineage>
</organism>
<accession>A0A5C6DLQ2</accession>
<dbReference type="AlphaFoldDB" id="A0A5C6DLQ2"/>
<feature type="signal peptide" evidence="1">
    <location>
        <begin position="1"/>
        <end position="39"/>
    </location>
</feature>
<proteinExistence type="predicted"/>
<evidence type="ECO:0000313" key="2">
    <source>
        <dbReference type="EMBL" id="TWU35856.1"/>
    </source>
</evidence>
<reference evidence="2 3" key="1">
    <citation type="submission" date="2019-02" db="EMBL/GenBank/DDBJ databases">
        <title>Deep-cultivation of Planctomycetes and their phenomic and genomic characterization uncovers novel biology.</title>
        <authorList>
            <person name="Wiegand S."/>
            <person name="Jogler M."/>
            <person name="Boedeker C."/>
            <person name="Pinto D."/>
            <person name="Vollmers J."/>
            <person name="Rivas-Marin E."/>
            <person name="Kohn T."/>
            <person name="Peeters S.H."/>
            <person name="Heuer A."/>
            <person name="Rast P."/>
            <person name="Oberbeckmann S."/>
            <person name="Bunk B."/>
            <person name="Jeske O."/>
            <person name="Meyerdierks A."/>
            <person name="Storesund J.E."/>
            <person name="Kallscheuer N."/>
            <person name="Luecker S."/>
            <person name="Lage O.M."/>
            <person name="Pohl T."/>
            <person name="Merkel B.J."/>
            <person name="Hornburger P."/>
            <person name="Mueller R.-W."/>
            <person name="Bruemmer F."/>
            <person name="Labrenz M."/>
            <person name="Spormann A.M."/>
            <person name="Op Den Camp H."/>
            <person name="Overmann J."/>
            <person name="Amann R."/>
            <person name="Jetten M.S.M."/>
            <person name="Mascher T."/>
            <person name="Medema M.H."/>
            <person name="Devos D.P."/>
            <person name="Kaster A.-K."/>
            <person name="Ovreas L."/>
            <person name="Rohde M."/>
            <person name="Galperin M.Y."/>
            <person name="Jogler C."/>
        </authorList>
    </citation>
    <scope>NUCLEOTIDE SEQUENCE [LARGE SCALE GENOMIC DNA]</scope>
    <source>
        <strain evidence="2 3">Poly41</strain>
    </source>
</reference>